<dbReference type="EMBL" id="LGCM01000046">
    <property type="protein sequence ID" value="KPL79770.1"/>
    <property type="molecule type" value="Genomic_DNA"/>
</dbReference>
<feature type="transmembrane region" description="Helical" evidence="5">
    <location>
        <begin position="76"/>
        <end position="95"/>
    </location>
</feature>
<dbReference type="PATRIC" id="fig|229921.5.peg.921"/>
<keyword evidence="8" id="KW-1185">Reference proteome</keyword>
<dbReference type="GO" id="GO:0005886">
    <property type="term" value="C:plasma membrane"/>
    <property type="evidence" value="ECO:0007669"/>
    <property type="project" value="UniProtKB-SubCell"/>
</dbReference>
<gene>
    <name evidence="7" type="ORF">ADN01_13905</name>
</gene>
<name>A0A0N8GP32_9CHLR</name>
<evidence type="ECO:0000256" key="2">
    <source>
        <dbReference type="ARBA" id="ARBA00022692"/>
    </source>
</evidence>
<dbReference type="PANTHER" id="PTHR43129:SF1">
    <property type="entry name" value="FOSMIDOMYCIN RESISTANCE PROTEIN"/>
    <property type="match status" value="1"/>
</dbReference>
<comment type="caution">
    <text evidence="7">The sequence shown here is derived from an EMBL/GenBank/DDBJ whole genome shotgun (WGS) entry which is preliminary data.</text>
</comment>
<feature type="transmembrane region" description="Helical" evidence="5">
    <location>
        <begin position="357"/>
        <end position="377"/>
    </location>
</feature>
<sequence>MHTPKNTFQAGRVALIAAGHAIHDTYIAFLPTLLPVLIQTLSISRASAGLFSVFTQLPSLLQPFIGYVADRVSLRWIVILSPLVTCTLMSLVGVAPTYLLIALLLLGVGVSSASLHATGPVLAGKLSGETLGRGMSFWMVGGEVGRTLGPLVIAAVISSGGLANTPWLILGGAAISALLYVGLQNVHDHLPNPAQTLPWRAALRTMAPVLVPLTIIITFRAMLDSALTTYLPVFLTDEGAKLQWAGISLALMEAAGVVGALLSGSISDRIGRRVIFWFSIAAAPVFTVGFLLTAGALQIVMLLGMGFALLCITPAIMALVQESFPENRALANGLYMAASFVIRSGAIYLVGLGGDWVGLRTTLYLCAAVSLLALPFIPRLPQDRIRQA</sequence>
<dbReference type="STRING" id="229921.ADN01_13905"/>
<keyword evidence="4 5" id="KW-0472">Membrane</keyword>
<feature type="transmembrane region" description="Helical" evidence="5">
    <location>
        <begin position="242"/>
        <end position="262"/>
    </location>
</feature>
<dbReference type="GO" id="GO:0022857">
    <property type="term" value="F:transmembrane transporter activity"/>
    <property type="evidence" value="ECO:0007669"/>
    <property type="project" value="InterPro"/>
</dbReference>
<feature type="transmembrane region" description="Helical" evidence="5">
    <location>
        <begin position="163"/>
        <end position="181"/>
    </location>
</feature>
<protein>
    <recommendedName>
        <fullName evidence="6">Major facilitator superfamily (MFS) profile domain-containing protein</fullName>
    </recommendedName>
</protein>
<feature type="domain" description="Major facilitator superfamily (MFS) profile" evidence="6">
    <location>
        <begin position="12"/>
        <end position="385"/>
    </location>
</feature>
<dbReference type="Proteomes" id="UP000050501">
    <property type="component" value="Unassembled WGS sequence"/>
</dbReference>
<dbReference type="InterPro" id="IPR011701">
    <property type="entry name" value="MFS"/>
</dbReference>
<evidence type="ECO:0000313" key="7">
    <source>
        <dbReference type="EMBL" id="KPL79770.1"/>
    </source>
</evidence>
<feature type="transmembrane region" description="Helical" evidence="5">
    <location>
        <begin position="135"/>
        <end position="157"/>
    </location>
</feature>
<dbReference type="PANTHER" id="PTHR43129">
    <property type="entry name" value="FOSMIDOMYCIN RESISTANCE PROTEIN"/>
    <property type="match status" value="1"/>
</dbReference>
<evidence type="ECO:0000256" key="1">
    <source>
        <dbReference type="ARBA" id="ARBA00004651"/>
    </source>
</evidence>
<feature type="transmembrane region" description="Helical" evidence="5">
    <location>
        <begin position="299"/>
        <end position="320"/>
    </location>
</feature>
<organism evidence="7 8">
    <name type="scientific">Levilinea saccharolytica</name>
    <dbReference type="NCBI Taxonomy" id="229921"/>
    <lineage>
        <taxon>Bacteria</taxon>
        <taxon>Bacillati</taxon>
        <taxon>Chloroflexota</taxon>
        <taxon>Anaerolineae</taxon>
        <taxon>Anaerolineales</taxon>
        <taxon>Anaerolineaceae</taxon>
        <taxon>Levilinea</taxon>
    </lineage>
</organism>
<evidence type="ECO:0000259" key="6">
    <source>
        <dbReference type="PROSITE" id="PS50850"/>
    </source>
</evidence>
<dbReference type="AlphaFoldDB" id="A0A0N8GP32"/>
<comment type="subcellular location">
    <subcellularLocation>
        <location evidence="1">Cell membrane</location>
        <topology evidence="1">Multi-pass membrane protein</topology>
    </subcellularLocation>
</comment>
<evidence type="ECO:0000313" key="8">
    <source>
        <dbReference type="Proteomes" id="UP000050501"/>
    </source>
</evidence>
<feature type="transmembrane region" description="Helical" evidence="5">
    <location>
        <begin position="201"/>
        <end position="222"/>
    </location>
</feature>
<dbReference type="Gene3D" id="1.20.1250.20">
    <property type="entry name" value="MFS general substrate transporter like domains"/>
    <property type="match status" value="2"/>
</dbReference>
<feature type="transmembrane region" description="Helical" evidence="5">
    <location>
        <begin position="101"/>
        <end position="123"/>
    </location>
</feature>
<dbReference type="InterPro" id="IPR020846">
    <property type="entry name" value="MFS_dom"/>
</dbReference>
<proteinExistence type="predicted"/>
<dbReference type="Pfam" id="PF07690">
    <property type="entry name" value="MFS_1"/>
    <property type="match status" value="1"/>
</dbReference>
<dbReference type="SUPFAM" id="SSF103473">
    <property type="entry name" value="MFS general substrate transporter"/>
    <property type="match status" value="1"/>
</dbReference>
<dbReference type="CDD" id="cd17478">
    <property type="entry name" value="MFS_FsR"/>
    <property type="match status" value="1"/>
</dbReference>
<dbReference type="InterPro" id="IPR036259">
    <property type="entry name" value="MFS_trans_sf"/>
</dbReference>
<feature type="transmembrane region" description="Helical" evidence="5">
    <location>
        <begin position="274"/>
        <end position="293"/>
    </location>
</feature>
<evidence type="ECO:0000256" key="5">
    <source>
        <dbReference type="SAM" id="Phobius"/>
    </source>
</evidence>
<reference evidence="7 8" key="1">
    <citation type="submission" date="2015-07" db="EMBL/GenBank/DDBJ databases">
        <title>Genome sequence of Levilinea saccharolytica DSM 16555.</title>
        <authorList>
            <person name="Hemp J."/>
            <person name="Ward L.M."/>
            <person name="Pace L.A."/>
            <person name="Fischer W.W."/>
        </authorList>
    </citation>
    <scope>NUCLEOTIDE SEQUENCE [LARGE SCALE GENOMIC DNA]</scope>
    <source>
        <strain evidence="7 8">KIBI-1</strain>
    </source>
</reference>
<feature type="transmembrane region" description="Helical" evidence="5">
    <location>
        <begin position="332"/>
        <end position="351"/>
    </location>
</feature>
<dbReference type="PROSITE" id="PS50850">
    <property type="entry name" value="MFS"/>
    <property type="match status" value="1"/>
</dbReference>
<evidence type="ECO:0000256" key="3">
    <source>
        <dbReference type="ARBA" id="ARBA00022989"/>
    </source>
</evidence>
<feature type="transmembrane region" description="Helical" evidence="5">
    <location>
        <begin position="12"/>
        <end position="38"/>
    </location>
</feature>
<keyword evidence="3 5" id="KW-1133">Transmembrane helix</keyword>
<accession>A0A0N8GP32</accession>
<feature type="transmembrane region" description="Helical" evidence="5">
    <location>
        <begin position="50"/>
        <end position="69"/>
    </location>
</feature>
<evidence type="ECO:0000256" key="4">
    <source>
        <dbReference type="ARBA" id="ARBA00023136"/>
    </source>
</evidence>
<dbReference type="RefSeq" id="WP_075071212.1">
    <property type="nucleotide sequence ID" value="NZ_LGCM01000046.1"/>
</dbReference>
<keyword evidence="2 5" id="KW-0812">Transmembrane</keyword>